<dbReference type="Proteomes" id="UP000799757">
    <property type="component" value="Unassembled WGS sequence"/>
</dbReference>
<comment type="similarity">
    <text evidence="3">Belongs to the short-chain dehydrogenases/reductases (SDR) family.</text>
</comment>
<evidence type="ECO:0000313" key="5">
    <source>
        <dbReference type="EMBL" id="KAF2792050.1"/>
    </source>
</evidence>
<reference evidence="5" key="1">
    <citation type="journal article" date="2020" name="Stud. Mycol.">
        <title>101 Dothideomycetes genomes: a test case for predicting lifestyles and emergence of pathogens.</title>
        <authorList>
            <person name="Haridas S."/>
            <person name="Albert R."/>
            <person name="Binder M."/>
            <person name="Bloem J."/>
            <person name="Labutti K."/>
            <person name="Salamov A."/>
            <person name="Andreopoulos B."/>
            <person name="Baker S."/>
            <person name="Barry K."/>
            <person name="Bills G."/>
            <person name="Bluhm B."/>
            <person name="Cannon C."/>
            <person name="Castanera R."/>
            <person name="Culley D."/>
            <person name="Daum C."/>
            <person name="Ezra D."/>
            <person name="Gonzalez J."/>
            <person name="Henrissat B."/>
            <person name="Kuo A."/>
            <person name="Liang C."/>
            <person name="Lipzen A."/>
            <person name="Lutzoni F."/>
            <person name="Magnuson J."/>
            <person name="Mondo S."/>
            <person name="Nolan M."/>
            <person name="Ohm R."/>
            <person name="Pangilinan J."/>
            <person name="Park H.-J."/>
            <person name="Ramirez L."/>
            <person name="Alfaro M."/>
            <person name="Sun H."/>
            <person name="Tritt A."/>
            <person name="Yoshinaga Y."/>
            <person name="Zwiers L.-H."/>
            <person name="Turgeon B."/>
            <person name="Goodwin S."/>
            <person name="Spatafora J."/>
            <person name="Crous P."/>
            <person name="Grigoriev I."/>
        </authorList>
    </citation>
    <scope>NUCLEOTIDE SEQUENCE</scope>
    <source>
        <strain evidence="5">CBS 109.77</strain>
    </source>
</reference>
<dbReference type="GO" id="GO:0016491">
    <property type="term" value="F:oxidoreductase activity"/>
    <property type="evidence" value="ECO:0007669"/>
    <property type="project" value="UniProtKB-KW"/>
</dbReference>
<keyword evidence="2" id="KW-0560">Oxidoreductase</keyword>
<evidence type="ECO:0000256" key="4">
    <source>
        <dbReference type="SAM" id="Phobius"/>
    </source>
</evidence>
<dbReference type="PRINTS" id="PR00080">
    <property type="entry name" value="SDRFAMILY"/>
</dbReference>
<evidence type="ECO:0000256" key="3">
    <source>
        <dbReference type="RuleBase" id="RU000363"/>
    </source>
</evidence>
<name>A0A6A6X6A8_9PLEO</name>
<sequence length="335" mass="36847">MFLSVLSTVSLVIGAVVLLIAAYQAFLFLSLFFLILGPDMQLREYKPLVLRDGVPEDDEHIHWALITGSSGGIGFGYAHHLLSLGFGVIILAHVDTEVQDAEARLRTAYPDGSIKGIVLNCQTASISDIEALVASLQDLPVSILINNVGGIPMEFPHFRLFAAYNAQGIDSHYNMNVRFMVHLTRLMLPLLTRNAQPRALILNITSAARFGLPYLSMYSATKAYMTGFSHALTRELKLFKQPVDCLLIIPGDVLSDGNCIGVEPGSPTAMEYAQCVLERVDGAISQGRLEISPFWKHAIQISILGWLPESLTAPELAKVSTLKRDVWAKEQEKKK</sequence>
<keyword evidence="6" id="KW-1185">Reference proteome</keyword>
<feature type="transmembrane region" description="Helical" evidence="4">
    <location>
        <begin position="12"/>
        <end position="36"/>
    </location>
</feature>
<gene>
    <name evidence="5" type="ORF">K505DRAFT_326412</name>
</gene>
<evidence type="ECO:0000256" key="1">
    <source>
        <dbReference type="ARBA" id="ARBA00022857"/>
    </source>
</evidence>
<dbReference type="GO" id="GO:0030497">
    <property type="term" value="P:fatty acid elongation"/>
    <property type="evidence" value="ECO:0007669"/>
    <property type="project" value="TreeGrafter"/>
</dbReference>
<dbReference type="OrthoDB" id="47007at2759"/>
<dbReference type="Pfam" id="PF00106">
    <property type="entry name" value="adh_short"/>
    <property type="match status" value="1"/>
</dbReference>
<accession>A0A6A6X6A8</accession>
<evidence type="ECO:0000313" key="6">
    <source>
        <dbReference type="Proteomes" id="UP000799757"/>
    </source>
</evidence>
<dbReference type="SUPFAM" id="SSF51735">
    <property type="entry name" value="NAD(P)-binding Rossmann-fold domains"/>
    <property type="match status" value="1"/>
</dbReference>
<keyword evidence="4" id="KW-0472">Membrane</keyword>
<evidence type="ECO:0000256" key="2">
    <source>
        <dbReference type="ARBA" id="ARBA00023002"/>
    </source>
</evidence>
<proteinExistence type="inferred from homology"/>
<dbReference type="PRINTS" id="PR00081">
    <property type="entry name" value="GDHRDH"/>
</dbReference>
<protein>
    <submittedName>
        <fullName evidence="5">NAD(P)-binding protein</fullName>
    </submittedName>
</protein>
<keyword evidence="1" id="KW-0521">NADP</keyword>
<dbReference type="GO" id="GO:0005783">
    <property type="term" value="C:endoplasmic reticulum"/>
    <property type="evidence" value="ECO:0007669"/>
    <property type="project" value="TreeGrafter"/>
</dbReference>
<dbReference type="EMBL" id="MU001988">
    <property type="protein sequence ID" value="KAF2792050.1"/>
    <property type="molecule type" value="Genomic_DNA"/>
</dbReference>
<keyword evidence="4" id="KW-0812">Transmembrane</keyword>
<dbReference type="InterPro" id="IPR036291">
    <property type="entry name" value="NAD(P)-bd_dom_sf"/>
</dbReference>
<dbReference type="PANTHER" id="PTHR43086">
    <property type="entry name" value="VERY-LONG-CHAIN 3-OXOOACYL-COA REDUCTASE"/>
    <property type="match status" value="1"/>
</dbReference>
<dbReference type="Gene3D" id="3.40.50.720">
    <property type="entry name" value="NAD(P)-binding Rossmann-like Domain"/>
    <property type="match status" value="1"/>
</dbReference>
<dbReference type="PANTHER" id="PTHR43086:SF2">
    <property type="entry name" value="HYDROXYSTEROID DEHYDROGENASE-LIKE PROTEIN 1"/>
    <property type="match status" value="1"/>
</dbReference>
<keyword evidence="4" id="KW-1133">Transmembrane helix</keyword>
<organism evidence="5 6">
    <name type="scientific">Melanomma pulvis-pyrius CBS 109.77</name>
    <dbReference type="NCBI Taxonomy" id="1314802"/>
    <lineage>
        <taxon>Eukaryota</taxon>
        <taxon>Fungi</taxon>
        <taxon>Dikarya</taxon>
        <taxon>Ascomycota</taxon>
        <taxon>Pezizomycotina</taxon>
        <taxon>Dothideomycetes</taxon>
        <taxon>Pleosporomycetidae</taxon>
        <taxon>Pleosporales</taxon>
        <taxon>Melanommataceae</taxon>
        <taxon>Melanomma</taxon>
    </lineage>
</organism>
<dbReference type="AlphaFoldDB" id="A0A6A6X6A8"/>
<dbReference type="InterPro" id="IPR002347">
    <property type="entry name" value="SDR_fam"/>
</dbReference>